<name>A0A9P8QB59_WICPI</name>
<dbReference type="PANTHER" id="PTHR45957">
    <property type="entry name" value="ANAPHASE-PROMOTING COMPLEX SUBUNIT 2"/>
    <property type="match status" value="1"/>
</dbReference>
<evidence type="ECO:0000313" key="3">
    <source>
        <dbReference type="EMBL" id="KAH3687296.1"/>
    </source>
</evidence>
<dbReference type="AlphaFoldDB" id="A0A9P8QB59"/>
<dbReference type="GO" id="GO:0005680">
    <property type="term" value="C:anaphase-promoting complex"/>
    <property type="evidence" value="ECO:0007669"/>
    <property type="project" value="TreeGrafter"/>
</dbReference>
<gene>
    <name evidence="3" type="ORF">WICPIJ_001719</name>
</gene>
<dbReference type="InterPro" id="IPR044554">
    <property type="entry name" value="ANAPC2"/>
</dbReference>
<dbReference type="InterPro" id="IPR057975">
    <property type="entry name" value="TPR_ANAPC2"/>
</dbReference>
<dbReference type="InterPro" id="IPR036317">
    <property type="entry name" value="Cullin_homology_sf"/>
</dbReference>
<protein>
    <recommendedName>
        <fullName evidence="2">Cullin family profile domain-containing protein</fullName>
    </recommendedName>
</protein>
<dbReference type="GO" id="GO:0007091">
    <property type="term" value="P:metaphase/anaphase transition of mitotic cell cycle"/>
    <property type="evidence" value="ECO:0007669"/>
    <property type="project" value="TreeGrafter"/>
</dbReference>
<organism evidence="3 4">
    <name type="scientific">Wickerhamomyces pijperi</name>
    <name type="common">Yeast</name>
    <name type="synonym">Pichia pijperi</name>
    <dbReference type="NCBI Taxonomy" id="599730"/>
    <lineage>
        <taxon>Eukaryota</taxon>
        <taxon>Fungi</taxon>
        <taxon>Dikarya</taxon>
        <taxon>Ascomycota</taxon>
        <taxon>Saccharomycotina</taxon>
        <taxon>Saccharomycetes</taxon>
        <taxon>Phaffomycetales</taxon>
        <taxon>Wickerhamomycetaceae</taxon>
        <taxon>Wickerhamomyces</taxon>
    </lineage>
</organism>
<dbReference type="SUPFAM" id="SSF75632">
    <property type="entry name" value="Cullin homology domain"/>
    <property type="match status" value="1"/>
</dbReference>
<dbReference type="PROSITE" id="PS50069">
    <property type="entry name" value="CULLIN_2"/>
    <property type="match status" value="1"/>
</dbReference>
<dbReference type="Proteomes" id="UP000774326">
    <property type="component" value="Unassembled WGS sequence"/>
</dbReference>
<dbReference type="InterPro" id="IPR016158">
    <property type="entry name" value="Cullin_homology"/>
</dbReference>
<comment type="similarity">
    <text evidence="1">Belongs to the cullin family.</text>
</comment>
<dbReference type="PANTHER" id="PTHR45957:SF1">
    <property type="entry name" value="ANAPHASE-PROMOTING COMPLEX SUBUNIT 2"/>
    <property type="match status" value="1"/>
</dbReference>
<evidence type="ECO:0000313" key="4">
    <source>
        <dbReference type="Proteomes" id="UP000774326"/>
    </source>
</evidence>
<evidence type="ECO:0000259" key="2">
    <source>
        <dbReference type="PROSITE" id="PS50069"/>
    </source>
</evidence>
<reference evidence="3" key="1">
    <citation type="journal article" date="2021" name="Open Biol.">
        <title>Shared evolutionary footprints suggest mitochondrial oxidative damage underlies multiple complex I losses in fungi.</title>
        <authorList>
            <person name="Schikora-Tamarit M.A."/>
            <person name="Marcet-Houben M."/>
            <person name="Nosek J."/>
            <person name="Gabaldon T."/>
        </authorList>
    </citation>
    <scope>NUCLEOTIDE SEQUENCE</scope>
    <source>
        <strain evidence="3">CBS2887</strain>
    </source>
</reference>
<dbReference type="OrthoDB" id="5581181at2759"/>
<comment type="caution">
    <text evidence="3">The sequence shown here is derived from an EMBL/GenBank/DDBJ whole genome shotgun (WGS) entry which is preliminary data.</text>
</comment>
<dbReference type="Gene3D" id="3.30.230.130">
    <property type="entry name" value="Cullin, Chain C, Domain 2"/>
    <property type="match status" value="1"/>
</dbReference>
<dbReference type="GO" id="GO:0070979">
    <property type="term" value="P:protein K11-linked ubiquitination"/>
    <property type="evidence" value="ECO:0007669"/>
    <property type="project" value="TreeGrafter"/>
</dbReference>
<keyword evidence="4" id="KW-1185">Reference proteome</keyword>
<reference evidence="3" key="2">
    <citation type="submission" date="2021-01" db="EMBL/GenBank/DDBJ databases">
        <authorList>
            <person name="Schikora-Tamarit M.A."/>
        </authorList>
    </citation>
    <scope>NUCLEOTIDE SEQUENCE</scope>
    <source>
        <strain evidence="3">CBS2887</strain>
    </source>
</reference>
<proteinExistence type="inferred from homology"/>
<dbReference type="EMBL" id="JAEUBG010000872">
    <property type="protein sequence ID" value="KAH3687296.1"/>
    <property type="molecule type" value="Genomic_DNA"/>
</dbReference>
<sequence>MISKQQFASVFRIPDIPSESEAQIISTWLFSHQHTAPSQRTKSAIRTLTDETTINILIEQYISQIRLDSFEIEVHDIKRLAMMKEYFMFPMNYLQMTEIQYQRVERAVNGIIRSKLQSTEGFLGEHEEFISSLGIDVGAISKFHHEQQIKQEINKHARKWNCSFTELVKGDPSASKALLSLRINEIFEIVSNYPQSIPCLLDIKNFIQPEERSKLVTSFIRDSQKNILHAGTNTVDIIVFYTLTINSFLCIDPRGVLLDNCSRPIRRYLRDRPDTIKNIVQALLETGSPQNKLSALTKELSKEQEKQTSNLTLTWTPDPIDALPDFKKKDIIESLMSIFENKETFVTELVEVFAQKLLSLEEHGLHEIMVKLEQLRPRFEEADLNNVDVMVNDIRSSSILDKKVHRMNSDISEKVSFFVLSHLYWPEMEEASMFKLPQAIQVQIDSYKEQFTKLQKGRCINVVNAGVVTLEIDIDGTVTKFEVAPARAFAINLFNGRDKVSIDEAVSELQMDEDLAKESLDFWCKQRVLKEISIGTFQSVESL</sequence>
<accession>A0A9P8QB59</accession>
<dbReference type="Pfam" id="PF25773">
    <property type="entry name" value="TPR_ANAPC2"/>
    <property type="match status" value="1"/>
</dbReference>
<evidence type="ECO:0000256" key="1">
    <source>
        <dbReference type="PROSITE-ProRule" id="PRU00330"/>
    </source>
</evidence>
<feature type="domain" description="Cullin family profile" evidence="2">
    <location>
        <begin position="335"/>
        <end position="524"/>
    </location>
</feature>